<protein>
    <submittedName>
        <fullName evidence="2">Uncharacterized protein</fullName>
    </submittedName>
</protein>
<comment type="caution">
    <text evidence="2">The sequence shown here is derived from an EMBL/GenBank/DDBJ whole genome shotgun (WGS) entry which is preliminary data.</text>
</comment>
<gene>
    <name evidence="2" type="ORF">B0H17DRAFT_1213122</name>
</gene>
<keyword evidence="3" id="KW-1185">Reference proteome</keyword>
<feature type="region of interest" description="Disordered" evidence="1">
    <location>
        <begin position="59"/>
        <end position="88"/>
    </location>
</feature>
<dbReference type="AlphaFoldDB" id="A0AAD7G1P7"/>
<proteinExistence type="predicted"/>
<dbReference type="Proteomes" id="UP001221757">
    <property type="component" value="Unassembled WGS sequence"/>
</dbReference>
<organism evidence="2 3">
    <name type="scientific">Mycena rosella</name>
    <name type="common">Pink bonnet</name>
    <name type="synonym">Agaricus rosellus</name>
    <dbReference type="NCBI Taxonomy" id="1033263"/>
    <lineage>
        <taxon>Eukaryota</taxon>
        <taxon>Fungi</taxon>
        <taxon>Dikarya</taxon>
        <taxon>Basidiomycota</taxon>
        <taxon>Agaricomycotina</taxon>
        <taxon>Agaricomycetes</taxon>
        <taxon>Agaricomycetidae</taxon>
        <taxon>Agaricales</taxon>
        <taxon>Marasmiineae</taxon>
        <taxon>Mycenaceae</taxon>
        <taxon>Mycena</taxon>
    </lineage>
</organism>
<dbReference type="EMBL" id="JARKIE010000277">
    <property type="protein sequence ID" value="KAJ7658577.1"/>
    <property type="molecule type" value="Genomic_DNA"/>
</dbReference>
<accession>A0AAD7G1P7</accession>
<reference evidence="2" key="1">
    <citation type="submission" date="2023-03" db="EMBL/GenBank/DDBJ databases">
        <title>Massive genome expansion in bonnet fungi (Mycena s.s.) driven by repeated elements and novel gene families across ecological guilds.</title>
        <authorList>
            <consortium name="Lawrence Berkeley National Laboratory"/>
            <person name="Harder C.B."/>
            <person name="Miyauchi S."/>
            <person name="Viragh M."/>
            <person name="Kuo A."/>
            <person name="Thoen E."/>
            <person name="Andreopoulos B."/>
            <person name="Lu D."/>
            <person name="Skrede I."/>
            <person name="Drula E."/>
            <person name="Henrissat B."/>
            <person name="Morin E."/>
            <person name="Kohler A."/>
            <person name="Barry K."/>
            <person name="LaButti K."/>
            <person name="Morin E."/>
            <person name="Salamov A."/>
            <person name="Lipzen A."/>
            <person name="Mereny Z."/>
            <person name="Hegedus B."/>
            <person name="Baldrian P."/>
            <person name="Stursova M."/>
            <person name="Weitz H."/>
            <person name="Taylor A."/>
            <person name="Grigoriev I.V."/>
            <person name="Nagy L.G."/>
            <person name="Martin F."/>
            <person name="Kauserud H."/>
        </authorList>
    </citation>
    <scope>NUCLEOTIDE SEQUENCE</scope>
    <source>
        <strain evidence="2">CBHHK067</strain>
    </source>
</reference>
<name>A0AAD7G1P7_MYCRO</name>
<evidence type="ECO:0000256" key="1">
    <source>
        <dbReference type="SAM" id="MobiDB-lite"/>
    </source>
</evidence>
<evidence type="ECO:0000313" key="2">
    <source>
        <dbReference type="EMBL" id="KAJ7658577.1"/>
    </source>
</evidence>
<evidence type="ECO:0000313" key="3">
    <source>
        <dbReference type="Proteomes" id="UP001221757"/>
    </source>
</evidence>
<sequence length="357" mass="40487">MSVREIVEKIQPLLHALWVALHDLAFGTPASIATIGIHPDVLDKPDGEADDERENIETTIVDNENQDEPQANAERLPASQKKERRDPAPDLRVMKRAEEILLAAGQDPLAPTELIELITNPPALSAQRLENMALSRLLRGFSHPKTTWHVTMRPYIEHASPTHVDFCELSTALDERPDLMRRDVNLSQTHAAADMKTYLADIIHKMETIKYNTELFQRQNEDIFEGLTGHEKAEKMADLSAQFKRFKKLREQLITARNRLYFSYMNFGTGVIVDPFFTTANLGDKRAHKFQSLLDTLVSLAPEAANPGRTLFHNVESTNREVLYMLTAALCSSEREKDAVAEWIDNFFMNYPSHVGV</sequence>